<sequence>MVIMFNSYIEARDWINSSISFGIKPGLERMKVFMERLGNPHRRLKFIHVAGTNGKGSTCAFLNQVLQEAGYDVGMFTSPYIQRFTDRIQMNGEDISEEDVLFLTNEIKPIVDEIAKTELGSPTMFEITTTLAILYFSKISYPDYVILETGLGGLYDSTNIVNPIASVITNIGHDHMDILGDTISQISVQKAGIIKPGIPVISAVEQKEAIDVIRQTAAENRSTLYLLNEQFQYDIISMCEEKQSFHFQSPFRSIDSITITNIGEHQFKNASVALMVIEVLRQYQALIVEEDDLRLGFRKMKWPGRLEFVGSNPRILIDGAHNEEGAEYLAKTLKDLYTGTKVHFMLGMLDSKNHRGYLEHILPVVNTLVITEPDFRNKCDAQKLFDITKELTKNKNIDLEIIIESDWKKALKYLIEETNKDDLAVVTGTLYLISDVRSKLLQYPDSEKGW</sequence>
<evidence type="ECO:0000256" key="8">
    <source>
        <dbReference type="ARBA" id="ARBA00019357"/>
    </source>
</evidence>
<dbReference type="EC" id="6.3.2.12" evidence="6"/>
<dbReference type="Proteomes" id="UP000448943">
    <property type="component" value="Unassembled WGS sequence"/>
</dbReference>
<feature type="domain" description="Mur ligase C-terminal" evidence="19">
    <location>
        <begin position="304"/>
        <end position="429"/>
    </location>
</feature>
<dbReference type="PANTHER" id="PTHR11136">
    <property type="entry name" value="FOLYLPOLYGLUTAMATE SYNTHASE-RELATED"/>
    <property type="match status" value="1"/>
</dbReference>
<comment type="similarity">
    <text evidence="4 18">Belongs to the folylpolyglutamate synthase family.</text>
</comment>
<comment type="subunit">
    <text evidence="5">Monomer.</text>
</comment>
<evidence type="ECO:0000256" key="7">
    <source>
        <dbReference type="ARBA" id="ARBA00013025"/>
    </source>
</evidence>
<evidence type="ECO:0000313" key="22">
    <source>
        <dbReference type="Proteomes" id="UP000448943"/>
    </source>
</evidence>
<evidence type="ECO:0000256" key="11">
    <source>
        <dbReference type="ARBA" id="ARBA00022741"/>
    </source>
</evidence>
<evidence type="ECO:0000256" key="17">
    <source>
        <dbReference type="ARBA" id="ARBA00049161"/>
    </source>
</evidence>
<dbReference type="InterPro" id="IPR036615">
    <property type="entry name" value="Mur_ligase_C_dom_sf"/>
</dbReference>
<dbReference type="Pfam" id="PF02875">
    <property type="entry name" value="Mur_ligase_C"/>
    <property type="match status" value="1"/>
</dbReference>
<dbReference type="GO" id="GO:0004326">
    <property type="term" value="F:tetrahydrofolylpolyglutamate synthase activity"/>
    <property type="evidence" value="ECO:0007669"/>
    <property type="project" value="UniProtKB-EC"/>
</dbReference>
<accession>A0A6N9Q1L0</accession>
<evidence type="ECO:0000256" key="5">
    <source>
        <dbReference type="ARBA" id="ARBA00011245"/>
    </source>
</evidence>
<reference evidence="21 22" key="1">
    <citation type="submission" date="2019-01" db="EMBL/GenBank/DDBJ databases">
        <title>Chengkuizengella sp. nov., isolated from deep-sea sediment of East Pacific Ocean.</title>
        <authorList>
            <person name="Yang J."/>
            <person name="Lai Q."/>
            <person name="Shao Z."/>
        </authorList>
    </citation>
    <scope>NUCLEOTIDE SEQUENCE [LARGE SCALE GENOMIC DNA]</scope>
    <source>
        <strain evidence="21 22">YPA3-1-1</strain>
    </source>
</reference>
<evidence type="ECO:0000313" key="21">
    <source>
        <dbReference type="EMBL" id="NBI28773.1"/>
    </source>
</evidence>
<evidence type="ECO:0000256" key="13">
    <source>
        <dbReference type="ARBA" id="ARBA00022842"/>
    </source>
</evidence>
<dbReference type="FunFam" id="3.40.1190.10:FF:000004">
    <property type="entry name" value="Dihydrofolate synthase/folylpolyglutamate synthase"/>
    <property type="match status" value="1"/>
</dbReference>
<keyword evidence="22" id="KW-1185">Reference proteome</keyword>
<organism evidence="21 22">
    <name type="scientific">Chengkuizengella marina</name>
    <dbReference type="NCBI Taxonomy" id="2507566"/>
    <lineage>
        <taxon>Bacteria</taxon>
        <taxon>Bacillati</taxon>
        <taxon>Bacillota</taxon>
        <taxon>Bacilli</taxon>
        <taxon>Bacillales</taxon>
        <taxon>Paenibacillaceae</taxon>
        <taxon>Chengkuizengella</taxon>
    </lineage>
</organism>
<keyword evidence="13" id="KW-0460">Magnesium</keyword>
<dbReference type="EMBL" id="SIJB01000018">
    <property type="protein sequence ID" value="NBI28773.1"/>
    <property type="molecule type" value="Genomic_DNA"/>
</dbReference>
<evidence type="ECO:0000256" key="10">
    <source>
        <dbReference type="ARBA" id="ARBA00022723"/>
    </source>
</evidence>
<dbReference type="AlphaFoldDB" id="A0A6N9Q1L0"/>
<comment type="catalytic activity">
    <reaction evidence="16">
        <text>(6S)-5,6,7,8-tetrahydrofolyl-(gamma-L-Glu)(n) + L-glutamate + ATP = (6S)-5,6,7,8-tetrahydrofolyl-(gamma-L-Glu)(n+1) + ADP + phosphate + H(+)</text>
        <dbReference type="Rhea" id="RHEA:10580"/>
        <dbReference type="Rhea" id="RHEA-COMP:14738"/>
        <dbReference type="Rhea" id="RHEA-COMP:14740"/>
        <dbReference type="ChEBI" id="CHEBI:15378"/>
        <dbReference type="ChEBI" id="CHEBI:29985"/>
        <dbReference type="ChEBI" id="CHEBI:30616"/>
        <dbReference type="ChEBI" id="CHEBI:43474"/>
        <dbReference type="ChEBI" id="CHEBI:141005"/>
        <dbReference type="ChEBI" id="CHEBI:456216"/>
        <dbReference type="EC" id="6.3.2.17"/>
    </reaction>
</comment>
<dbReference type="PANTHER" id="PTHR11136:SF0">
    <property type="entry name" value="DIHYDROFOLATE SYNTHETASE-RELATED"/>
    <property type="match status" value="1"/>
</dbReference>
<dbReference type="Gene3D" id="3.90.190.20">
    <property type="entry name" value="Mur ligase, C-terminal domain"/>
    <property type="match status" value="1"/>
</dbReference>
<evidence type="ECO:0000256" key="12">
    <source>
        <dbReference type="ARBA" id="ARBA00022840"/>
    </source>
</evidence>
<evidence type="ECO:0000256" key="4">
    <source>
        <dbReference type="ARBA" id="ARBA00008276"/>
    </source>
</evidence>
<evidence type="ECO:0000256" key="9">
    <source>
        <dbReference type="ARBA" id="ARBA00022598"/>
    </source>
</evidence>
<evidence type="ECO:0000256" key="18">
    <source>
        <dbReference type="PIRNR" id="PIRNR001563"/>
    </source>
</evidence>
<comment type="pathway">
    <text evidence="2">Cofactor biosynthesis; tetrahydrofolate biosynthesis; 7,8-dihydrofolate from 2-amino-4-hydroxy-6-hydroxymethyl-7,8-dihydropteridine diphosphate and 4-aminobenzoate: step 2/2.</text>
</comment>
<dbReference type="InterPro" id="IPR018109">
    <property type="entry name" value="Folylpolyglutamate_synth_CS"/>
</dbReference>
<keyword evidence="11 18" id="KW-0547">Nucleotide-binding</keyword>
<dbReference type="PROSITE" id="PS01011">
    <property type="entry name" value="FOLYLPOLYGLU_SYNT_1"/>
    <property type="match status" value="1"/>
</dbReference>
<dbReference type="GO" id="GO:0008841">
    <property type="term" value="F:dihydrofolate synthase activity"/>
    <property type="evidence" value="ECO:0007669"/>
    <property type="project" value="UniProtKB-EC"/>
</dbReference>
<feature type="domain" description="Mur ligase central" evidence="20">
    <location>
        <begin position="49"/>
        <end position="276"/>
    </location>
</feature>
<comment type="catalytic activity">
    <reaction evidence="17">
        <text>7,8-dihydropteroate + L-glutamate + ATP = 7,8-dihydrofolate + ADP + phosphate + H(+)</text>
        <dbReference type="Rhea" id="RHEA:23584"/>
        <dbReference type="ChEBI" id="CHEBI:15378"/>
        <dbReference type="ChEBI" id="CHEBI:17839"/>
        <dbReference type="ChEBI" id="CHEBI:29985"/>
        <dbReference type="ChEBI" id="CHEBI:30616"/>
        <dbReference type="ChEBI" id="CHEBI:43474"/>
        <dbReference type="ChEBI" id="CHEBI:57451"/>
        <dbReference type="ChEBI" id="CHEBI:456216"/>
        <dbReference type="EC" id="6.3.2.12"/>
    </reaction>
</comment>
<keyword evidence="10" id="KW-0479">Metal-binding</keyword>
<evidence type="ECO:0000259" key="20">
    <source>
        <dbReference type="Pfam" id="PF08245"/>
    </source>
</evidence>
<comment type="cofactor">
    <cofactor evidence="1">
        <name>Mg(2+)</name>
        <dbReference type="ChEBI" id="CHEBI:18420"/>
    </cofactor>
</comment>
<keyword evidence="12 18" id="KW-0067">ATP-binding</keyword>
<gene>
    <name evidence="21" type="ORF">ERL59_07360</name>
</gene>
<evidence type="ECO:0000256" key="16">
    <source>
        <dbReference type="ARBA" id="ARBA00047493"/>
    </source>
</evidence>
<evidence type="ECO:0000256" key="2">
    <source>
        <dbReference type="ARBA" id="ARBA00004799"/>
    </source>
</evidence>
<protein>
    <recommendedName>
        <fullName evidence="8">Dihydrofolate synthase/folylpolyglutamate synthase</fullName>
        <ecNumber evidence="6">6.3.2.12</ecNumber>
        <ecNumber evidence="7">6.3.2.17</ecNumber>
    </recommendedName>
    <alternativeName>
        <fullName evidence="15">Tetrahydrofolylpolyglutamate synthase</fullName>
    </alternativeName>
</protein>
<dbReference type="InterPro" id="IPR001645">
    <property type="entry name" value="Folylpolyglutamate_synth"/>
</dbReference>
<dbReference type="InterPro" id="IPR013221">
    <property type="entry name" value="Mur_ligase_cen"/>
</dbReference>
<comment type="caution">
    <text evidence="21">The sequence shown here is derived from an EMBL/GenBank/DDBJ whole genome shotgun (WGS) entry which is preliminary data.</text>
</comment>
<dbReference type="PIRSF" id="PIRSF001563">
    <property type="entry name" value="Folylpolyglu_synth"/>
    <property type="match status" value="1"/>
</dbReference>
<dbReference type="GO" id="GO:0046872">
    <property type="term" value="F:metal ion binding"/>
    <property type="evidence" value="ECO:0007669"/>
    <property type="project" value="UniProtKB-KW"/>
</dbReference>
<dbReference type="GO" id="GO:0046656">
    <property type="term" value="P:folic acid biosynthetic process"/>
    <property type="evidence" value="ECO:0007669"/>
    <property type="project" value="UniProtKB-KW"/>
</dbReference>
<evidence type="ECO:0000256" key="3">
    <source>
        <dbReference type="ARBA" id="ARBA00005150"/>
    </source>
</evidence>
<comment type="pathway">
    <text evidence="3">Cofactor biosynthesis; tetrahydrofolylpolyglutamate biosynthesis.</text>
</comment>
<evidence type="ECO:0000256" key="14">
    <source>
        <dbReference type="ARBA" id="ARBA00022909"/>
    </source>
</evidence>
<proteinExistence type="inferred from homology"/>
<evidence type="ECO:0000259" key="19">
    <source>
        <dbReference type="Pfam" id="PF02875"/>
    </source>
</evidence>
<dbReference type="GO" id="GO:0005524">
    <property type="term" value="F:ATP binding"/>
    <property type="evidence" value="ECO:0007669"/>
    <property type="project" value="UniProtKB-KW"/>
</dbReference>
<dbReference type="InterPro" id="IPR036565">
    <property type="entry name" value="Mur-like_cat_sf"/>
</dbReference>
<keyword evidence="9 18" id="KW-0436">Ligase</keyword>
<evidence type="ECO:0000256" key="15">
    <source>
        <dbReference type="ARBA" id="ARBA00030592"/>
    </source>
</evidence>
<evidence type="ECO:0000256" key="6">
    <source>
        <dbReference type="ARBA" id="ARBA00013023"/>
    </source>
</evidence>
<dbReference type="PROSITE" id="PS01012">
    <property type="entry name" value="FOLYLPOLYGLU_SYNT_2"/>
    <property type="match status" value="1"/>
</dbReference>
<dbReference type="OrthoDB" id="9809356at2"/>
<dbReference type="EC" id="6.3.2.17" evidence="7"/>
<dbReference type="GO" id="GO:0005737">
    <property type="term" value="C:cytoplasm"/>
    <property type="evidence" value="ECO:0007669"/>
    <property type="project" value="TreeGrafter"/>
</dbReference>
<evidence type="ECO:0000256" key="1">
    <source>
        <dbReference type="ARBA" id="ARBA00001946"/>
    </source>
</evidence>
<name>A0A6N9Q1L0_9BACL</name>
<dbReference type="SUPFAM" id="SSF53244">
    <property type="entry name" value="MurD-like peptide ligases, peptide-binding domain"/>
    <property type="match status" value="1"/>
</dbReference>
<dbReference type="Gene3D" id="3.40.1190.10">
    <property type="entry name" value="Mur-like, catalytic domain"/>
    <property type="match status" value="1"/>
</dbReference>
<dbReference type="SUPFAM" id="SSF53623">
    <property type="entry name" value="MurD-like peptide ligases, catalytic domain"/>
    <property type="match status" value="1"/>
</dbReference>
<keyword evidence="14" id="KW-0289">Folate biosynthesis</keyword>
<dbReference type="Pfam" id="PF08245">
    <property type="entry name" value="Mur_ligase_M"/>
    <property type="match status" value="1"/>
</dbReference>
<dbReference type="InterPro" id="IPR004101">
    <property type="entry name" value="Mur_ligase_C"/>
</dbReference>
<dbReference type="NCBIfam" id="TIGR01499">
    <property type="entry name" value="folC"/>
    <property type="match status" value="1"/>
</dbReference>